<dbReference type="Pfam" id="PF26113">
    <property type="entry name" value="GH16_XgeA"/>
    <property type="match status" value="1"/>
</dbReference>
<dbReference type="SUPFAM" id="SSF49899">
    <property type="entry name" value="Concanavalin A-like lectins/glucanases"/>
    <property type="match status" value="1"/>
</dbReference>
<dbReference type="GO" id="GO:0004553">
    <property type="term" value="F:hydrolase activity, hydrolyzing O-glycosyl compounds"/>
    <property type="evidence" value="ECO:0007669"/>
    <property type="project" value="InterPro"/>
</dbReference>
<evidence type="ECO:0000313" key="5">
    <source>
        <dbReference type="Proteomes" id="UP000620104"/>
    </source>
</evidence>
<dbReference type="PANTHER" id="PTHR10963:SF24">
    <property type="entry name" value="GLYCOSIDASE C21B10.07-RELATED"/>
    <property type="match status" value="1"/>
</dbReference>
<proteinExistence type="predicted"/>
<reference evidence="4" key="1">
    <citation type="submission" date="2020-07" db="EMBL/GenBank/DDBJ databases">
        <title>Draft Genome Sequence of a Deep-Sea Yeast, Naganishia (Cryptococcus) liquefaciens strain N6.</title>
        <authorList>
            <person name="Han Y.W."/>
            <person name="Kajitani R."/>
            <person name="Morimoto H."/>
            <person name="Parhat M."/>
            <person name="Tsubouchi H."/>
            <person name="Bakenova O."/>
            <person name="Ogata M."/>
            <person name="Argunhan B."/>
            <person name="Aoki R."/>
            <person name="Kajiwara S."/>
            <person name="Itoh T."/>
            <person name="Iwasaki H."/>
        </authorList>
    </citation>
    <scope>NUCLEOTIDE SEQUENCE</scope>
    <source>
        <strain evidence="4">N6</strain>
    </source>
</reference>
<gene>
    <name evidence="4" type="ORF">NliqN6_5498</name>
</gene>
<sequence length="404" mass="42147">MIATKQTLPLAALALSLLQPASAAYDLIVSHAGASFFDGWTFATGYDNTTNGDVFWKSDSNVAYVDNAGRAILKVDNVTDVPYNEKRNSVKLYSKNYYRPGTVWVMDASHVPVGCSVWPALFTQGTKWPEHGEIDIFEVVNNESANQYALHTTAGCTASPNATLGQSGTAGPTSCNQAENSGSGCTVRDGNRASAGEGFNANGGGVYVAAFETSGINIWFFSRDSIPAALGAAADNIDLTTLGTPSASYSGSTCDINRYFGSQQLTLDITLCGDFAGGPTILEQTCPALIAPQTCYTTYVLDSRNYDRAYFEINYLNVYGTSDSIDPELSTGGQASVTRSSSSAVQTQTATRSGASRSMTVTGTTTGAGGNTLPTQTPNSGAGSLNVAVWIGGAAAVVAAWGLL</sequence>
<dbReference type="FunFam" id="2.60.120.200:FF:000179">
    <property type="entry name" value="Unplaced genomic scaffold supercont1.19, whole genome shotgun sequence"/>
    <property type="match status" value="1"/>
</dbReference>
<accession>A0A8H3YJ14</accession>
<feature type="domain" description="GH16" evidence="3">
    <location>
        <begin position="3"/>
        <end position="284"/>
    </location>
</feature>
<keyword evidence="5" id="KW-1185">Reference proteome</keyword>
<dbReference type="EMBL" id="BLZA01000035">
    <property type="protein sequence ID" value="GHJ89096.1"/>
    <property type="molecule type" value="Genomic_DNA"/>
</dbReference>
<dbReference type="InterPro" id="IPR013320">
    <property type="entry name" value="ConA-like_dom_sf"/>
</dbReference>
<evidence type="ECO:0000256" key="1">
    <source>
        <dbReference type="SAM" id="MobiDB-lite"/>
    </source>
</evidence>
<evidence type="ECO:0000313" key="4">
    <source>
        <dbReference type="EMBL" id="GHJ89096.1"/>
    </source>
</evidence>
<dbReference type="InterPro" id="IPR000757">
    <property type="entry name" value="Beta-glucanase-like"/>
</dbReference>
<keyword evidence="2" id="KW-0732">Signal</keyword>
<dbReference type="AlphaFoldDB" id="A0A8H3YJ14"/>
<evidence type="ECO:0000256" key="2">
    <source>
        <dbReference type="SAM" id="SignalP"/>
    </source>
</evidence>
<dbReference type="PANTHER" id="PTHR10963">
    <property type="entry name" value="GLYCOSYL HYDROLASE-RELATED"/>
    <property type="match status" value="1"/>
</dbReference>
<organism evidence="4 5">
    <name type="scientific">Naganishia liquefaciens</name>
    <dbReference type="NCBI Taxonomy" id="104408"/>
    <lineage>
        <taxon>Eukaryota</taxon>
        <taxon>Fungi</taxon>
        <taxon>Dikarya</taxon>
        <taxon>Basidiomycota</taxon>
        <taxon>Agaricomycotina</taxon>
        <taxon>Tremellomycetes</taxon>
        <taxon>Filobasidiales</taxon>
        <taxon>Filobasidiaceae</taxon>
        <taxon>Naganishia</taxon>
    </lineage>
</organism>
<feature type="signal peptide" evidence="2">
    <location>
        <begin position="1"/>
        <end position="23"/>
    </location>
</feature>
<comment type="caution">
    <text evidence="4">The sequence shown here is derived from an EMBL/GenBank/DDBJ whole genome shotgun (WGS) entry which is preliminary data.</text>
</comment>
<dbReference type="PROSITE" id="PS51762">
    <property type="entry name" value="GH16_2"/>
    <property type="match status" value="1"/>
</dbReference>
<dbReference type="Proteomes" id="UP000620104">
    <property type="component" value="Unassembled WGS sequence"/>
</dbReference>
<evidence type="ECO:0000259" key="3">
    <source>
        <dbReference type="PROSITE" id="PS51762"/>
    </source>
</evidence>
<dbReference type="GO" id="GO:0009251">
    <property type="term" value="P:glucan catabolic process"/>
    <property type="evidence" value="ECO:0007669"/>
    <property type="project" value="TreeGrafter"/>
</dbReference>
<feature type="chain" id="PRO_5034711775" description="GH16 domain-containing protein" evidence="2">
    <location>
        <begin position="24"/>
        <end position="404"/>
    </location>
</feature>
<name>A0A8H3YJ14_9TREE</name>
<feature type="region of interest" description="Disordered" evidence="1">
    <location>
        <begin position="329"/>
        <end position="378"/>
    </location>
</feature>
<dbReference type="InterPro" id="IPR050546">
    <property type="entry name" value="Glycosyl_Hydrlase_16"/>
</dbReference>
<dbReference type="OrthoDB" id="192832at2759"/>
<protein>
    <recommendedName>
        <fullName evidence="3">GH16 domain-containing protein</fullName>
    </recommendedName>
</protein>
<feature type="compositionally biased region" description="Low complexity" evidence="1">
    <location>
        <begin position="360"/>
        <end position="375"/>
    </location>
</feature>
<feature type="compositionally biased region" description="Low complexity" evidence="1">
    <location>
        <begin position="334"/>
        <end position="353"/>
    </location>
</feature>
<dbReference type="Gene3D" id="2.60.120.200">
    <property type="match status" value="1"/>
</dbReference>